<organism evidence="2">
    <name type="scientific">Arundo donax</name>
    <name type="common">Giant reed</name>
    <name type="synonym">Donax arundinaceus</name>
    <dbReference type="NCBI Taxonomy" id="35708"/>
    <lineage>
        <taxon>Eukaryota</taxon>
        <taxon>Viridiplantae</taxon>
        <taxon>Streptophyta</taxon>
        <taxon>Embryophyta</taxon>
        <taxon>Tracheophyta</taxon>
        <taxon>Spermatophyta</taxon>
        <taxon>Magnoliopsida</taxon>
        <taxon>Liliopsida</taxon>
        <taxon>Poales</taxon>
        <taxon>Poaceae</taxon>
        <taxon>PACMAD clade</taxon>
        <taxon>Arundinoideae</taxon>
        <taxon>Arundineae</taxon>
        <taxon>Arundo</taxon>
    </lineage>
</organism>
<protein>
    <submittedName>
        <fullName evidence="2">Uncharacterized protein</fullName>
    </submittedName>
</protein>
<reference evidence="2" key="1">
    <citation type="submission" date="2014-09" db="EMBL/GenBank/DDBJ databases">
        <authorList>
            <person name="Magalhaes I.L.F."/>
            <person name="Oliveira U."/>
            <person name="Santos F.R."/>
            <person name="Vidigal T.H.D.A."/>
            <person name="Brescovit A.D."/>
            <person name="Santos A.J."/>
        </authorList>
    </citation>
    <scope>NUCLEOTIDE SEQUENCE</scope>
    <source>
        <tissue evidence="2">Shoot tissue taken approximately 20 cm above the soil surface</tissue>
    </source>
</reference>
<proteinExistence type="predicted"/>
<reference evidence="2" key="2">
    <citation type="journal article" date="2015" name="Data Brief">
        <title>Shoot transcriptome of the giant reed, Arundo donax.</title>
        <authorList>
            <person name="Barrero R.A."/>
            <person name="Guerrero F.D."/>
            <person name="Moolhuijzen P."/>
            <person name="Goolsby J.A."/>
            <person name="Tidwell J."/>
            <person name="Bellgard S.E."/>
            <person name="Bellgard M.I."/>
        </authorList>
    </citation>
    <scope>NUCLEOTIDE SEQUENCE</scope>
    <source>
        <tissue evidence="2">Shoot tissue taken approximately 20 cm above the soil surface</tissue>
    </source>
</reference>
<evidence type="ECO:0000313" key="2">
    <source>
        <dbReference type="EMBL" id="JAE24722.1"/>
    </source>
</evidence>
<keyword evidence="1" id="KW-0732">Signal</keyword>
<feature type="chain" id="PRO_5002046310" evidence="1">
    <location>
        <begin position="19"/>
        <end position="63"/>
    </location>
</feature>
<dbReference type="AlphaFoldDB" id="A0A0A9GJR6"/>
<sequence length="63" mass="7276">MVGIMALVELSFVFFYEGLPFLEYKGRWDGIVSPNCIAKDQNIVWQLRLQLHVHQISPLTAQN</sequence>
<dbReference type="EMBL" id="GBRH01173174">
    <property type="protein sequence ID" value="JAE24722.1"/>
    <property type="molecule type" value="Transcribed_RNA"/>
</dbReference>
<accession>A0A0A9GJR6</accession>
<evidence type="ECO:0000256" key="1">
    <source>
        <dbReference type="SAM" id="SignalP"/>
    </source>
</evidence>
<feature type="signal peptide" evidence="1">
    <location>
        <begin position="1"/>
        <end position="18"/>
    </location>
</feature>
<name>A0A0A9GJR6_ARUDO</name>